<feature type="region of interest" description="Disordered" evidence="10">
    <location>
        <begin position="441"/>
        <end position="467"/>
    </location>
</feature>
<comment type="caution">
    <text evidence="11">The sequence shown here is derived from an EMBL/GenBank/DDBJ whole genome shotgun (WGS) entry which is preliminary data.</text>
</comment>
<comment type="catalytic activity">
    <reaction evidence="8 9">
        <text>an N-terminal (5-L-glutamyl)-[peptide] + an alpha-amino acid = 5-L-glutamyl amino acid + an N-terminal L-alpha-aminoacyl-[peptide]</text>
        <dbReference type="Rhea" id="RHEA:23904"/>
        <dbReference type="Rhea" id="RHEA-COMP:9780"/>
        <dbReference type="Rhea" id="RHEA-COMP:9795"/>
        <dbReference type="ChEBI" id="CHEBI:77644"/>
        <dbReference type="ChEBI" id="CHEBI:78597"/>
        <dbReference type="ChEBI" id="CHEBI:78599"/>
        <dbReference type="ChEBI" id="CHEBI:78608"/>
        <dbReference type="EC" id="2.3.2.2"/>
    </reaction>
</comment>
<dbReference type="EMBL" id="JAVDRP010000005">
    <property type="protein sequence ID" value="MDR6409984.1"/>
    <property type="molecule type" value="Genomic_DNA"/>
</dbReference>
<dbReference type="PRINTS" id="PR01210">
    <property type="entry name" value="GGTRANSPTASE"/>
</dbReference>
<keyword evidence="5 9" id="KW-0378">Hydrolase</keyword>
<sequence>MSVPTHDAPRAPFTSVSFARLVMVSAVVVAFAGSVVTPAPALAKTPPPKAALDASAVAVPDRYSADTAQQIFAAGGNAVDAAVAIAFTLAVTAPDAGNLGGGGFMTVFMDGKPYFLDYRERAPQQATREMYLDDKGNPVPGMSAVGHRAVAVPGTVDGMWQAQRRFGKLKWKQVLGPALRYATDGFQAEPWLQQRRDAVVKTFAGKTNFDAYFSNLKAGVTYRQPELAQTLARIADDGGREFYEGRTAELIAQQMYGHGLVTKQDLIQYKAVWRQPLTADWNGYRVVTAPPPSSGGVGLIQMLKMKAALKQAFDGVELNSAPYIHLIAQIEDRVFADRQQYMGDPDSFKVPVDKLLDDVYLAQRADEVKPDEVPGATPVKPGLGDAMPEKAQTTHFSVVDKWGNAVSNTYTLNGPFGSGVVVDGGGFLLNDAMDDFVTKPSGASTAGASQPGANSLDTNTIAPGRRPLSSMTPTILLKDDKVSLVIGTPGGSRILTSIFQVMTDLYDFNMTPTDALAALRFHHQLLPRKTIYFEPYHPITGELAEQLQGMGYALEGQSFNGDVQMIRIDGTLPEPAADPRGAGVARVIR</sequence>
<keyword evidence="6 9" id="KW-0865">Zymogen</keyword>
<accession>A0ABU1LTE6</accession>
<keyword evidence="12" id="KW-1185">Reference proteome</keyword>
<gene>
    <name evidence="11" type="ORF">J2804_003389</name>
</gene>
<reference evidence="11 12" key="1">
    <citation type="submission" date="2023-07" db="EMBL/GenBank/DDBJ databases">
        <title>Sorghum-associated microbial communities from plants grown in Nebraska, USA.</title>
        <authorList>
            <person name="Schachtman D."/>
        </authorList>
    </citation>
    <scope>NUCLEOTIDE SEQUENCE [LARGE SCALE GENOMIC DNA]</scope>
    <source>
        <strain evidence="11 12">DS1316</strain>
    </source>
</reference>
<evidence type="ECO:0000313" key="11">
    <source>
        <dbReference type="EMBL" id="MDR6409984.1"/>
    </source>
</evidence>
<dbReference type="RefSeq" id="WP_310121880.1">
    <property type="nucleotide sequence ID" value="NZ_JAVDQV010000003.1"/>
</dbReference>
<evidence type="ECO:0000313" key="12">
    <source>
        <dbReference type="Proteomes" id="UP001264340"/>
    </source>
</evidence>
<dbReference type="PANTHER" id="PTHR43199:SF1">
    <property type="entry name" value="GLUTATHIONE HYDROLASE PROENZYME"/>
    <property type="match status" value="1"/>
</dbReference>
<dbReference type="Gene3D" id="3.60.20.40">
    <property type="match status" value="1"/>
</dbReference>
<comment type="subunit">
    <text evidence="9">This enzyme consists of two polypeptide chains, which are synthesized in precursor form from a single polypeptide.</text>
</comment>
<dbReference type="PROSITE" id="PS00462">
    <property type="entry name" value="G_GLU_TRANSPEPTIDASE"/>
    <property type="match status" value="1"/>
</dbReference>
<dbReference type="InterPro" id="IPR000101">
    <property type="entry name" value="GGT_peptidase"/>
</dbReference>
<comment type="catalytic activity">
    <reaction evidence="2 9">
        <text>glutathione + H2O = L-cysteinylglycine + L-glutamate</text>
        <dbReference type="Rhea" id="RHEA:28807"/>
        <dbReference type="ChEBI" id="CHEBI:15377"/>
        <dbReference type="ChEBI" id="CHEBI:29985"/>
        <dbReference type="ChEBI" id="CHEBI:57925"/>
        <dbReference type="ChEBI" id="CHEBI:61694"/>
        <dbReference type="EC" id="3.4.19.13"/>
    </reaction>
</comment>
<proteinExistence type="inferred from homology"/>
<dbReference type="InterPro" id="IPR043138">
    <property type="entry name" value="GGT_lsub"/>
</dbReference>
<dbReference type="InterPro" id="IPR043137">
    <property type="entry name" value="GGT_ssub_C"/>
</dbReference>
<protein>
    <recommendedName>
        <fullName evidence="9">Glutathione hydrolase proenzyme</fullName>
        <ecNumber evidence="9">2.3.2.2</ecNumber>
        <ecNumber evidence="9">3.4.19.13</ecNumber>
    </recommendedName>
    <component>
        <recommendedName>
            <fullName evidence="9">Glutathione hydrolase large chain</fullName>
        </recommendedName>
    </component>
    <component>
        <recommendedName>
            <fullName evidence="9">Glutathione hydrolase small chain</fullName>
        </recommendedName>
    </component>
</protein>
<dbReference type="InterPro" id="IPR029055">
    <property type="entry name" value="Ntn_hydrolases_N"/>
</dbReference>
<dbReference type="GO" id="GO:0103068">
    <property type="term" value="F:leukotriene C4 gamma-glutamyl transferase activity"/>
    <property type="evidence" value="ECO:0007669"/>
    <property type="project" value="UniProtKB-EC"/>
</dbReference>
<evidence type="ECO:0000256" key="9">
    <source>
        <dbReference type="RuleBase" id="RU368036"/>
    </source>
</evidence>
<dbReference type="Gene3D" id="1.10.246.130">
    <property type="match status" value="1"/>
</dbReference>
<keyword evidence="9" id="KW-0317">Glutathione biosynthesis</keyword>
<dbReference type="Proteomes" id="UP001264340">
    <property type="component" value="Unassembled WGS sequence"/>
</dbReference>
<evidence type="ECO:0000256" key="8">
    <source>
        <dbReference type="ARBA" id="ARBA00047417"/>
    </source>
</evidence>
<evidence type="ECO:0000256" key="5">
    <source>
        <dbReference type="ARBA" id="ARBA00022801"/>
    </source>
</evidence>
<comment type="catalytic activity">
    <reaction evidence="1 9">
        <text>an S-substituted glutathione + H2O = an S-substituted L-cysteinylglycine + L-glutamate</text>
        <dbReference type="Rhea" id="RHEA:59468"/>
        <dbReference type="ChEBI" id="CHEBI:15377"/>
        <dbReference type="ChEBI" id="CHEBI:29985"/>
        <dbReference type="ChEBI" id="CHEBI:90779"/>
        <dbReference type="ChEBI" id="CHEBI:143103"/>
        <dbReference type="EC" id="3.4.19.13"/>
    </reaction>
</comment>
<evidence type="ECO:0000256" key="4">
    <source>
        <dbReference type="ARBA" id="ARBA00022679"/>
    </source>
</evidence>
<evidence type="ECO:0000256" key="2">
    <source>
        <dbReference type="ARBA" id="ARBA00001089"/>
    </source>
</evidence>
<dbReference type="InterPro" id="IPR051792">
    <property type="entry name" value="GGT_bact"/>
</dbReference>
<evidence type="ECO:0000256" key="1">
    <source>
        <dbReference type="ARBA" id="ARBA00001049"/>
    </source>
</evidence>
<evidence type="ECO:0000256" key="6">
    <source>
        <dbReference type="ARBA" id="ARBA00023145"/>
    </source>
</evidence>
<name>A0ABU1LTE6_9BURK</name>
<dbReference type="PANTHER" id="PTHR43199">
    <property type="entry name" value="GLUTATHIONE HYDROLASE"/>
    <property type="match status" value="1"/>
</dbReference>
<evidence type="ECO:0000256" key="7">
    <source>
        <dbReference type="ARBA" id="ARBA00023315"/>
    </source>
</evidence>
<dbReference type="GO" id="GO:0036374">
    <property type="term" value="F:glutathione hydrolase activity"/>
    <property type="evidence" value="ECO:0007669"/>
    <property type="project" value="UniProtKB-EC"/>
</dbReference>
<organism evidence="11 12">
    <name type="scientific">Paraburkholderia terricola</name>
    <dbReference type="NCBI Taxonomy" id="169427"/>
    <lineage>
        <taxon>Bacteria</taxon>
        <taxon>Pseudomonadati</taxon>
        <taxon>Pseudomonadota</taxon>
        <taxon>Betaproteobacteria</taxon>
        <taxon>Burkholderiales</taxon>
        <taxon>Burkholderiaceae</taxon>
        <taxon>Paraburkholderia</taxon>
    </lineage>
</organism>
<comment type="similarity">
    <text evidence="3 9">Belongs to the gamma-glutamyltransferase family.</text>
</comment>
<dbReference type="Pfam" id="PF01019">
    <property type="entry name" value="G_glu_transpept"/>
    <property type="match status" value="1"/>
</dbReference>
<comment type="PTM">
    <text evidence="9">Cleaved by autocatalysis into a large and a small subunit.</text>
</comment>
<evidence type="ECO:0000256" key="10">
    <source>
        <dbReference type="SAM" id="MobiDB-lite"/>
    </source>
</evidence>
<dbReference type="InterPro" id="IPR055262">
    <property type="entry name" value="GGT_CS"/>
</dbReference>
<comment type="pathway">
    <text evidence="9">Sulfur metabolism; glutathione metabolism.</text>
</comment>
<keyword evidence="7 9" id="KW-0012">Acyltransferase</keyword>
<keyword evidence="4 9" id="KW-0808">Transferase</keyword>
<dbReference type="EC" id="2.3.2.2" evidence="9"/>
<dbReference type="NCBIfam" id="TIGR00066">
    <property type="entry name" value="g_glut_trans"/>
    <property type="match status" value="1"/>
</dbReference>
<dbReference type="SUPFAM" id="SSF56235">
    <property type="entry name" value="N-terminal nucleophile aminohydrolases (Ntn hydrolases)"/>
    <property type="match status" value="1"/>
</dbReference>
<evidence type="ECO:0000256" key="3">
    <source>
        <dbReference type="ARBA" id="ARBA00009381"/>
    </source>
</evidence>
<dbReference type="EC" id="3.4.19.13" evidence="9"/>
<feature type="compositionally biased region" description="Polar residues" evidence="10">
    <location>
        <begin position="441"/>
        <end position="461"/>
    </location>
</feature>